<feature type="transmembrane region" description="Helical" evidence="1">
    <location>
        <begin position="344"/>
        <end position="364"/>
    </location>
</feature>
<keyword evidence="1" id="KW-0812">Transmembrane</keyword>
<protein>
    <submittedName>
        <fullName evidence="2">Uncharacterized protein</fullName>
    </submittedName>
</protein>
<feature type="transmembrane region" description="Helical" evidence="1">
    <location>
        <begin position="376"/>
        <end position="396"/>
    </location>
</feature>
<dbReference type="AlphaFoldDB" id="A0A919K703"/>
<reference evidence="2" key="1">
    <citation type="submission" date="2021-01" db="EMBL/GenBank/DDBJ databases">
        <title>Whole genome shotgun sequence of Actinoplanes rishiriensis NBRC 108556.</title>
        <authorList>
            <person name="Komaki H."/>
            <person name="Tamura T."/>
        </authorList>
    </citation>
    <scope>NUCLEOTIDE SEQUENCE</scope>
    <source>
        <strain evidence="2">NBRC 108556</strain>
    </source>
</reference>
<feature type="transmembrane region" description="Helical" evidence="1">
    <location>
        <begin position="87"/>
        <end position="106"/>
    </location>
</feature>
<evidence type="ECO:0000256" key="1">
    <source>
        <dbReference type="SAM" id="Phobius"/>
    </source>
</evidence>
<sequence length="421" mass="45554">MNHPHSAWEARPDEFRVSRFLLTRNRRSEFEVAVSTTLLARKKAFDQFAELPDGDRESLSDWAGTKVAAVVRYDALRDTATRALQTTARLPAAVAVLACLATPFFVSAEPAWADLLTALVGALIAVATLFLVALGMRAIDLLTGRPVADTTLGYLCLAAALASALWIVLRERPWGYEAYGAALVGQAVFWSFAFLLSISIRLTHAVVGRLKLAANLDGEIVESILGILHKTYIEPSADRRAVARFDYAARELQYLARIIDQRWRQLLPKGSGTGAGSRWHSTVNQVAGGLRDLSMRAAFANERLEAELSSKLAADLSAFVSGNYGNLLVGEPENMSVRPRLRRLLGAAGSLAAAVLPLVALLLLPELLGITLDDKLFGTLLTATLAWLSLYAVSWLDPKATEHAKSLGPLVNAIGSGKRTN</sequence>
<evidence type="ECO:0000313" key="2">
    <source>
        <dbReference type="EMBL" id="GIF00076.1"/>
    </source>
</evidence>
<evidence type="ECO:0000313" key="3">
    <source>
        <dbReference type="Proteomes" id="UP000636960"/>
    </source>
</evidence>
<organism evidence="2 3">
    <name type="scientific">Paractinoplanes rishiriensis</name>
    <dbReference type="NCBI Taxonomy" id="1050105"/>
    <lineage>
        <taxon>Bacteria</taxon>
        <taxon>Bacillati</taxon>
        <taxon>Actinomycetota</taxon>
        <taxon>Actinomycetes</taxon>
        <taxon>Micromonosporales</taxon>
        <taxon>Micromonosporaceae</taxon>
        <taxon>Paractinoplanes</taxon>
    </lineage>
</organism>
<feature type="transmembrane region" description="Helical" evidence="1">
    <location>
        <begin position="118"/>
        <end position="139"/>
    </location>
</feature>
<name>A0A919K703_9ACTN</name>
<feature type="transmembrane region" description="Helical" evidence="1">
    <location>
        <begin position="151"/>
        <end position="169"/>
    </location>
</feature>
<keyword evidence="1" id="KW-1133">Transmembrane helix</keyword>
<dbReference type="Proteomes" id="UP000636960">
    <property type="component" value="Unassembled WGS sequence"/>
</dbReference>
<keyword evidence="1" id="KW-0472">Membrane</keyword>
<dbReference type="EMBL" id="BOMV01000079">
    <property type="protein sequence ID" value="GIF00076.1"/>
    <property type="molecule type" value="Genomic_DNA"/>
</dbReference>
<feature type="transmembrane region" description="Helical" evidence="1">
    <location>
        <begin position="181"/>
        <end position="202"/>
    </location>
</feature>
<dbReference type="RefSeq" id="WP_203787410.1">
    <property type="nucleotide sequence ID" value="NZ_BOMV01000079.1"/>
</dbReference>
<comment type="caution">
    <text evidence="2">The sequence shown here is derived from an EMBL/GenBank/DDBJ whole genome shotgun (WGS) entry which is preliminary data.</text>
</comment>
<gene>
    <name evidence="2" type="ORF">Ari01nite_75400</name>
</gene>
<proteinExistence type="predicted"/>
<keyword evidence="3" id="KW-1185">Reference proteome</keyword>
<accession>A0A919K703</accession>